<protein>
    <submittedName>
        <fullName evidence="3">Uncharacterized protein</fullName>
    </submittedName>
</protein>
<feature type="compositionally biased region" description="Basic and acidic residues" evidence="1">
    <location>
        <begin position="341"/>
        <end position="364"/>
    </location>
</feature>
<feature type="compositionally biased region" description="Pro residues" evidence="1">
    <location>
        <begin position="467"/>
        <end position="479"/>
    </location>
</feature>
<proteinExistence type="predicted"/>
<reference evidence="3" key="1">
    <citation type="submission" date="2021-01" db="EMBL/GenBank/DDBJ databases">
        <authorList>
            <person name="Corre E."/>
            <person name="Pelletier E."/>
            <person name="Niang G."/>
            <person name="Scheremetjew M."/>
            <person name="Finn R."/>
            <person name="Kale V."/>
            <person name="Holt S."/>
            <person name="Cochrane G."/>
            <person name="Meng A."/>
            <person name="Brown T."/>
            <person name="Cohen L."/>
        </authorList>
    </citation>
    <scope>NUCLEOTIDE SEQUENCE</scope>
    <source>
        <strain evidence="3">NIES-2562</strain>
    </source>
</reference>
<dbReference type="EMBL" id="HBIB01046938">
    <property type="protein sequence ID" value="CAE0268498.1"/>
    <property type="molecule type" value="Transcribed_RNA"/>
</dbReference>
<dbReference type="EMBL" id="HBIB01046937">
    <property type="protein sequence ID" value="CAE0268497.1"/>
    <property type="molecule type" value="Transcribed_RNA"/>
</dbReference>
<evidence type="ECO:0000256" key="1">
    <source>
        <dbReference type="SAM" id="MobiDB-lite"/>
    </source>
</evidence>
<feature type="region of interest" description="Disordered" evidence="1">
    <location>
        <begin position="160"/>
        <end position="206"/>
    </location>
</feature>
<feature type="region of interest" description="Disordered" evidence="1">
    <location>
        <begin position="306"/>
        <end position="325"/>
    </location>
</feature>
<dbReference type="AlphaFoldDB" id="A0A7S3LWV9"/>
<feature type="region of interest" description="Disordered" evidence="1">
    <location>
        <begin position="338"/>
        <end position="418"/>
    </location>
</feature>
<organism evidence="3">
    <name type="scientific">Palpitomonas bilix</name>
    <dbReference type="NCBI Taxonomy" id="652834"/>
    <lineage>
        <taxon>Eukaryota</taxon>
        <taxon>Eukaryota incertae sedis</taxon>
    </lineage>
</organism>
<gene>
    <name evidence="2" type="ORF">PBIL07802_LOCUS30847</name>
    <name evidence="3" type="ORF">PBIL07802_LOCUS30848</name>
</gene>
<feature type="region of interest" description="Disordered" evidence="1">
    <location>
        <begin position="85"/>
        <end position="115"/>
    </location>
</feature>
<evidence type="ECO:0000313" key="2">
    <source>
        <dbReference type="EMBL" id="CAE0268497.1"/>
    </source>
</evidence>
<feature type="compositionally biased region" description="Low complexity" evidence="1">
    <location>
        <begin position="168"/>
        <end position="177"/>
    </location>
</feature>
<sequence>MGEEAEKKQDAARLFLREGASYFEDASTWSWLRAYANAMERLYTAFCSSVEVDERARDEEGRRRSGRRGSTFSVKHDVDIGAAASYNSSSTPAPLAPRPAPHRSPSPLSSASKRRQRAMALTYDGLLRFCRTYRMLPSLISVRDVELCFRAAKEYQFLNYSPSPPPTRSTSPYLYSTHSTPAVSPPQHHLTPSPPPPLRSPSPSIPLHPSSSLVSLSPASPIGRHALSFEQFLRCFCLLAWLAYGKNTSPLPPQQRLPFFFYHLYRTHREKEKYDLAPNKGYESFQRVATAIRWWALQPDAEGQREGWKWKRESRSPQPVPFSSSSMTAFVESAVGLAKQGDGERRVKSASKVEGRRERRRSVEEMSGQRVRHTFGSGQRLSPAPTPPSSSLRPRTPPSEFGRNLEEVGNGEVYNPGQRRHNLSERLFEEKVGEAVGEDGGASRSNSRRNRREETGWMEASFRPTSSTPPPASSLPDTPPVHVAASPSHKPLANEGEYAREESSVGSQELEEAQELEALIRKAEALLSGTSKKGIMVEKLGSLVNILEREVQRTLVHK</sequence>
<evidence type="ECO:0000313" key="3">
    <source>
        <dbReference type="EMBL" id="CAE0268498.1"/>
    </source>
</evidence>
<name>A0A7S3LWV9_9EUKA</name>
<feature type="compositionally biased region" description="Basic and acidic residues" evidence="1">
    <location>
        <begin position="306"/>
        <end position="315"/>
    </location>
</feature>
<feature type="region of interest" description="Disordered" evidence="1">
    <location>
        <begin position="431"/>
        <end position="509"/>
    </location>
</feature>
<feature type="compositionally biased region" description="Pro residues" evidence="1">
    <location>
        <begin position="94"/>
        <end position="104"/>
    </location>
</feature>
<feature type="compositionally biased region" description="Pro residues" evidence="1">
    <location>
        <begin position="192"/>
        <end position="206"/>
    </location>
</feature>
<accession>A0A7S3LWV9</accession>